<name>A0A6A4NQB9_LUPAL</name>
<gene>
    <name evidence="1" type="ORF">Lalb_Chr20g0114921</name>
</gene>
<keyword evidence="2" id="KW-1185">Reference proteome</keyword>
<evidence type="ECO:0000313" key="2">
    <source>
        <dbReference type="Proteomes" id="UP000447434"/>
    </source>
</evidence>
<sequence length="52" mass="6180">MLPTFLSNSLTFLSNLSHFCHLFSFHFHFKKNMSHTSLTSSHLLRLQKQRQC</sequence>
<reference evidence="2" key="1">
    <citation type="journal article" date="2020" name="Nat. Commun.">
        <title>Genome sequence of the cluster root forming white lupin.</title>
        <authorList>
            <person name="Hufnagel B."/>
            <person name="Marques A."/>
            <person name="Soriano A."/>
            <person name="Marques L."/>
            <person name="Divol F."/>
            <person name="Doumas P."/>
            <person name="Sallet E."/>
            <person name="Mancinotti D."/>
            <person name="Carrere S."/>
            <person name="Marande W."/>
            <person name="Arribat S."/>
            <person name="Keller J."/>
            <person name="Huneau C."/>
            <person name="Blein T."/>
            <person name="Aime D."/>
            <person name="Laguerre M."/>
            <person name="Taylor J."/>
            <person name="Schubert V."/>
            <person name="Nelson M."/>
            <person name="Geu-Flores F."/>
            <person name="Crespi M."/>
            <person name="Gallardo-Guerrero K."/>
            <person name="Delaux P.-M."/>
            <person name="Salse J."/>
            <person name="Berges H."/>
            <person name="Guyot R."/>
            <person name="Gouzy J."/>
            <person name="Peret B."/>
        </authorList>
    </citation>
    <scope>NUCLEOTIDE SEQUENCE [LARGE SCALE GENOMIC DNA]</scope>
    <source>
        <strain evidence="2">cv. Amiga</strain>
    </source>
</reference>
<proteinExistence type="predicted"/>
<evidence type="ECO:0000313" key="1">
    <source>
        <dbReference type="EMBL" id="KAE9591131.1"/>
    </source>
</evidence>
<organism evidence="1 2">
    <name type="scientific">Lupinus albus</name>
    <name type="common">White lupine</name>
    <name type="synonym">Lupinus termis</name>
    <dbReference type="NCBI Taxonomy" id="3870"/>
    <lineage>
        <taxon>Eukaryota</taxon>
        <taxon>Viridiplantae</taxon>
        <taxon>Streptophyta</taxon>
        <taxon>Embryophyta</taxon>
        <taxon>Tracheophyta</taxon>
        <taxon>Spermatophyta</taxon>
        <taxon>Magnoliopsida</taxon>
        <taxon>eudicotyledons</taxon>
        <taxon>Gunneridae</taxon>
        <taxon>Pentapetalae</taxon>
        <taxon>rosids</taxon>
        <taxon>fabids</taxon>
        <taxon>Fabales</taxon>
        <taxon>Fabaceae</taxon>
        <taxon>Papilionoideae</taxon>
        <taxon>50 kb inversion clade</taxon>
        <taxon>genistoids sensu lato</taxon>
        <taxon>core genistoids</taxon>
        <taxon>Genisteae</taxon>
        <taxon>Lupinus</taxon>
    </lineage>
</organism>
<protein>
    <submittedName>
        <fullName evidence="1">Uncharacterized protein</fullName>
    </submittedName>
</protein>
<dbReference type="AlphaFoldDB" id="A0A6A4NQB9"/>
<dbReference type="Proteomes" id="UP000447434">
    <property type="component" value="Chromosome 20"/>
</dbReference>
<accession>A0A6A4NQB9</accession>
<comment type="caution">
    <text evidence="1">The sequence shown here is derived from an EMBL/GenBank/DDBJ whole genome shotgun (WGS) entry which is preliminary data.</text>
</comment>
<dbReference type="EMBL" id="WOCE01000020">
    <property type="protein sequence ID" value="KAE9591131.1"/>
    <property type="molecule type" value="Genomic_DNA"/>
</dbReference>